<evidence type="ECO:0000259" key="7">
    <source>
        <dbReference type="PROSITE" id="PS50048"/>
    </source>
</evidence>
<feature type="region of interest" description="Disordered" evidence="6">
    <location>
        <begin position="628"/>
        <end position="649"/>
    </location>
</feature>
<dbReference type="PROSITE" id="PS00463">
    <property type="entry name" value="ZN2_CY6_FUNGAL_1"/>
    <property type="match status" value="1"/>
</dbReference>
<dbReference type="OrthoDB" id="5370478at2759"/>
<dbReference type="GO" id="GO:0006351">
    <property type="term" value="P:DNA-templated transcription"/>
    <property type="evidence" value="ECO:0007669"/>
    <property type="project" value="InterPro"/>
</dbReference>
<dbReference type="InterPro" id="IPR036864">
    <property type="entry name" value="Zn2-C6_fun-type_DNA-bd_sf"/>
</dbReference>
<gene>
    <name evidence="8" type="ORF">BP5796_05109</name>
</gene>
<dbReference type="CDD" id="cd00067">
    <property type="entry name" value="GAL4"/>
    <property type="match status" value="1"/>
</dbReference>
<protein>
    <recommendedName>
        <fullName evidence="7">Zn(2)-C6 fungal-type domain-containing protein</fullName>
    </recommendedName>
</protein>
<feature type="region of interest" description="Disordered" evidence="6">
    <location>
        <begin position="1"/>
        <end position="28"/>
    </location>
</feature>
<dbReference type="Pfam" id="PF00172">
    <property type="entry name" value="Zn_clus"/>
    <property type="match status" value="1"/>
</dbReference>
<keyword evidence="4" id="KW-0804">Transcription</keyword>
<feature type="compositionally biased region" description="Polar residues" evidence="6">
    <location>
        <begin position="633"/>
        <end position="649"/>
    </location>
</feature>
<dbReference type="SMART" id="SM00066">
    <property type="entry name" value="GAL4"/>
    <property type="match status" value="1"/>
</dbReference>
<dbReference type="GO" id="GO:0003677">
    <property type="term" value="F:DNA binding"/>
    <property type="evidence" value="ECO:0007669"/>
    <property type="project" value="InterPro"/>
</dbReference>
<dbReference type="AlphaFoldDB" id="A0A3D8S2T6"/>
<evidence type="ECO:0000313" key="9">
    <source>
        <dbReference type="Proteomes" id="UP000256328"/>
    </source>
</evidence>
<comment type="subcellular location">
    <subcellularLocation>
        <location evidence="1">Nucleus</location>
    </subcellularLocation>
</comment>
<evidence type="ECO:0000256" key="3">
    <source>
        <dbReference type="ARBA" id="ARBA00023015"/>
    </source>
</evidence>
<keyword evidence="5" id="KW-0539">Nucleus</keyword>
<organism evidence="8 9">
    <name type="scientific">Coleophoma crateriformis</name>
    <dbReference type="NCBI Taxonomy" id="565419"/>
    <lineage>
        <taxon>Eukaryota</taxon>
        <taxon>Fungi</taxon>
        <taxon>Dikarya</taxon>
        <taxon>Ascomycota</taxon>
        <taxon>Pezizomycotina</taxon>
        <taxon>Leotiomycetes</taxon>
        <taxon>Helotiales</taxon>
        <taxon>Dermateaceae</taxon>
        <taxon>Coleophoma</taxon>
    </lineage>
</organism>
<dbReference type="Gene3D" id="4.10.240.10">
    <property type="entry name" value="Zn(2)-C6 fungal-type DNA-binding domain"/>
    <property type="match status" value="1"/>
</dbReference>
<comment type="caution">
    <text evidence="8">The sequence shown here is derived from an EMBL/GenBank/DDBJ whole genome shotgun (WGS) entry which is preliminary data.</text>
</comment>
<proteinExistence type="predicted"/>
<dbReference type="GO" id="GO:0000981">
    <property type="term" value="F:DNA-binding transcription factor activity, RNA polymerase II-specific"/>
    <property type="evidence" value="ECO:0007669"/>
    <property type="project" value="InterPro"/>
</dbReference>
<name>A0A3D8S2T6_9HELO</name>
<evidence type="ECO:0000256" key="5">
    <source>
        <dbReference type="ARBA" id="ARBA00023242"/>
    </source>
</evidence>
<dbReference type="Proteomes" id="UP000256328">
    <property type="component" value="Unassembled WGS sequence"/>
</dbReference>
<dbReference type="GO" id="GO:0005634">
    <property type="term" value="C:nucleus"/>
    <property type="evidence" value="ECO:0007669"/>
    <property type="project" value="UniProtKB-SubCell"/>
</dbReference>
<dbReference type="GO" id="GO:0008270">
    <property type="term" value="F:zinc ion binding"/>
    <property type="evidence" value="ECO:0007669"/>
    <property type="project" value="InterPro"/>
</dbReference>
<dbReference type="SUPFAM" id="SSF57701">
    <property type="entry name" value="Zn2/Cys6 DNA-binding domain"/>
    <property type="match status" value="1"/>
</dbReference>
<accession>A0A3D8S2T6</accession>
<evidence type="ECO:0000256" key="4">
    <source>
        <dbReference type="ARBA" id="ARBA00023163"/>
    </source>
</evidence>
<dbReference type="InterPro" id="IPR050815">
    <property type="entry name" value="TF_fung"/>
</dbReference>
<dbReference type="PANTHER" id="PTHR47338">
    <property type="entry name" value="ZN(II)2CYS6 TRANSCRIPTION FACTOR (EUROFUNG)-RELATED"/>
    <property type="match status" value="1"/>
</dbReference>
<keyword evidence="9" id="KW-1185">Reference proteome</keyword>
<dbReference type="Pfam" id="PF04082">
    <property type="entry name" value="Fungal_trans"/>
    <property type="match status" value="1"/>
</dbReference>
<dbReference type="SMART" id="SM00906">
    <property type="entry name" value="Fungal_trans"/>
    <property type="match status" value="1"/>
</dbReference>
<dbReference type="EMBL" id="PDLN01000007">
    <property type="protein sequence ID" value="RDW80411.1"/>
    <property type="molecule type" value="Genomic_DNA"/>
</dbReference>
<dbReference type="InterPro" id="IPR007219">
    <property type="entry name" value="XnlR_reg_dom"/>
</dbReference>
<dbReference type="CDD" id="cd12148">
    <property type="entry name" value="fungal_TF_MHR"/>
    <property type="match status" value="1"/>
</dbReference>
<dbReference type="PROSITE" id="PS50048">
    <property type="entry name" value="ZN2_CY6_FUNGAL_2"/>
    <property type="match status" value="1"/>
</dbReference>
<evidence type="ECO:0000256" key="6">
    <source>
        <dbReference type="SAM" id="MobiDB-lite"/>
    </source>
</evidence>
<sequence length="687" mass="78173">MSDEVAAAADDTAIGSTDPTSMNNAKRRRTATRTALACLFCRQRKVRCSGDWPACEACRSRSRACEYPGQRQLPLTPETQLAGFGPQAQSLLSEDLRRKAIVYFRENYAPTLLCFIPPEELIDDEAGERMPLTLLLSIIALVSKFIPEFSSAGNRDQEVGERYAEFARLELRAIEYEPSLCTIQSCLILCIYEIGRGAEHQGWLRLGHAIRLAQLLHLHKQDADQRQFLWGNSSPPASLSVIESRRRTFWCCYCLDKLLANGRDRIAVLSSPEDIFTRLPMSDEDFIYGRSNNMCRLSCLPEQHSQHDRGGDSMLAHTIRVVQILGNVLRWHGQGGRHIDDTAPWLPNMPYSVLDDQLQQWRRSLPTHLDYTPRNMSLVIATGHGRLWLQMFLYYFQARAYLHREYLPFTPLNGYDPCSGPCDGLPLRPPNSEAPSDFWRHETAIMIESAKSILEIYTTMESRNMSATAYPFPGLCLLTAGSIFVQCSIFQWRSIDFVVTPSASRLYLRRTMEAFHSLGRHWYLARHWIRHLSLYYKLNSIARRSWDSGIDPCQSMNITEIKDGIMNYVRQMNRDDSSSQDAPDLDSKFDFDSWIAILENSGVENSRPASTAPHNGIAQLLDAAEVFQRESQEASQSGPLSQGTMTNRPNNVALYGGDIRNIGTESMFDNGWWESWDIDNWDPSFFG</sequence>
<dbReference type="InterPro" id="IPR001138">
    <property type="entry name" value="Zn2Cys6_DnaBD"/>
</dbReference>
<keyword evidence="2" id="KW-0479">Metal-binding</keyword>
<evidence type="ECO:0000313" key="8">
    <source>
        <dbReference type="EMBL" id="RDW80411.1"/>
    </source>
</evidence>
<dbReference type="PANTHER" id="PTHR47338:SF19">
    <property type="entry name" value="ZN(II)2CYS6 TRANSCRIPTION FACTOR (EUROFUNG)"/>
    <property type="match status" value="1"/>
</dbReference>
<feature type="compositionally biased region" description="Polar residues" evidence="6">
    <location>
        <begin position="14"/>
        <end position="24"/>
    </location>
</feature>
<keyword evidence="3" id="KW-0805">Transcription regulation</keyword>
<evidence type="ECO:0000256" key="1">
    <source>
        <dbReference type="ARBA" id="ARBA00004123"/>
    </source>
</evidence>
<reference evidence="8 9" key="1">
    <citation type="journal article" date="2018" name="IMA Fungus">
        <title>IMA Genome-F 9: Draft genome sequence of Annulohypoxylon stygium, Aspergillus mulundensis, Berkeleyomyces basicola (syn. Thielaviopsis basicola), Ceratocystis smalleyi, two Cercospora beticola strains, Coleophoma cylindrospora, Fusarium fracticaudum, Phialophora cf. hyalina, and Morchella septimelata.</title>
        <authorList>
            <person name="Wingfield B.D."/>
            <person name="Bills G.F."/>
            <person name="Dong Y."/>
            <person name="Huang W."/>
            <person name="Nel W.J."/>
            <person name="Swalarsk-Parry B.S."/>
            <person name="Vaghefi N."/>
            <person name="Wilken P.M."/>
            <person name="An Z."/>
            <person name="de Beer Z.W."/>
            <person name="De Vos L."/>
            <person name="Chen L."/>
            <person name="Duong T.A."/>
            <person name="Gao Y."/>
            <person name="Hammerbacher A."/>
            <person name="Kikkert J.R."/>
            <person name="Li Y."/>
            <person name="Li H."/>
            <person name="Li K."/>
            <person name="Li Q."/>
            <person name="Liu X."/>
            <person name="Ma X."/>
            <person name="Naidoo K."/>
            <person name="Pethybridge S.J."/>
            <person name="Sun J."/>
            <person name="Steenkamp E.T."/>
            <person name="van der Nest M.A."/>
            <person name="van Wyk S."/>
            <person name="Wingfield M.J."/>
            <person name="Xiong C."/>
            <person name="Yue Q."/>
            <person name="Zhang X."/>
        </authorList>
    </citation>
    <scope>NUCLEOTIDE SEQUENCE [LARGE SCALE GENOMIC DNA]</scope>
    <source>
        <strain evidence="8 9">BP5796</strain>
    </source>
</reference>
<feature type="domain" description="Zn(2)-C6 fungal-type" evidence="7">
    <location>
        <begin position="37"/>
        <end position="67"/>
    </location>
</feature>
<evidence type="ECO:0000256" key="2">
    <source>
        <dbReference type="ARBA" id="ARBA00022723"/>
    </source>
</evidence>